<feature type="non-terminal residue" evidence="2">
    <location>
        <position position="705"/>
    </location>
</feature>
<dbReference type="Gene3D" id="2.60.40.10">
    <property type="entry name" value="Immunoglobulins"/>
    <property type="match status" value="3"/>
</dbReference>
<protein>
    <recommendedName>
        <fullName evidence="3">IPT/TIG domain-containing protein</fullName>
    </recommendedName>
</protein>
<evidence type="ECO:0000313" key="2">
    <source>
        <dbReference type="EMBL" id="HDR00533.1"/>
    </source>
</evidence>
<dbReference type="EMBL" id="DSBX01000372">
    <property type="protein sequence ID" value="HDR00533.1"/>
    <property type="molecule type" value="Genomic_DNA"/>
</dbReference>
<evidence type="ECO:0000256" key="1">
    <source>
        <dbReference type="SAM" id="SignalP"/>
    </source>
</evidence>
<gene>
    <name evidence="2" type="ORF">ENN51_09670</name>
</gene>
<dbReference type="InterPro" id="IPR013783">
    <property type="entry name" value="Ig-like_fold"/>
</dbReference>
<feature type="signal peptide" evidence="1">
    <location>
        <begin position="1"/>
        <end position="26"/>
    </location>
</feature>
<dbReference type="AlphaFoldDB" id="A0A7V0T7E6"/>
<dbReference type="Proteomes" id="UP000885672">
    <property type="component" value="Unassembled WGS sequence"/>
</dbReference>
<keyword evidence="1" id="KW-0732">Signal</keyword>
<proteinExistence type="predicted"/>
<feature type="chain" id="PRO_5031170916" description="IPT/TIG domain-containing protein" evidence="1">
    <location>
        <begin position="27"/>
        <end position="705"/>
    </location>
</feature>
<dbReference type="SUPFAM" id="SSF81296">
    <property type="entry name" value="E set domains"/>
    <property type="match status" value="2"/>
</dbReference>
<evidence type="ECO:0008006" key="3">
    <source>
        <dbReference type="Google" id="ProtNLM"/>
    </source>
</evidence>
<accession>A0A7V0T7E6</accession>
<comment type="caution">
    <text evidence="2">The sequence shown here is derived from an EMBL/GenBank/DDBJ whole genome shotgun (WGS) entry which is preliminary data.</text>
</comment>
<dbReference type="InterPro" id="IPR014756">
    <property type="entry name" value="Ig_E-set"/>
</dbReference>
<organism evidence="2">
    <name type="scientific">candidate division WOR-3 bacterium</name>
    <dbReference type="NCBI Taxonomy" id="2052148"/>
    <lineage>
        <taxon>Bacteria</taxon>
        <taxon>Bacteria division WOR-3</taxon>
    </lineage>
</organism>
<reference evidence="2" key="1">
    <citation type="journal article" date="2020" name="mSystems">
        <title>Genome- and Community-Level Interaction Insights into Carbon Utilization and Element Cycling Functions of Hydrothermarchaeota in Hydrothermal Sediment.</title>
        <authorList>
            <person name="Zhou Z."/>
            <person name="Liu Y."/>
            <person name="Xu W."/>
            <person name="Pan J."/>
            <person name="Luo Z.H."/>
            <person name="Li M."/>
        </authorList>
    </citation>
    <scope>NUCLEOTIDE SEQUENCE [LARGE SCALE GENOMIC DNA]</scope>
    <source>
        <strain evidence="2">SpSt-1182</strain>
    </source>
</reference>
<name>A0A7V0T7E6_UNCW3</name>
<sequence length="705" mass="72591">MQSKGQSVGLAVGSLLLAFLCGQAAAFTPAELSRAGYLPEGTLIPELSTESATHYANGDGSIRAVIKAGPGSESVPDRPTTTAETELTGVFSGFSELGYVMGGLSDSVKHTAPLRNAFLVGYYSIWGMMIQVYERGWVEWNVTSIPGGSTINGVTCDVYRTEITGSYPGLELRQMTNRPSGSAGPITLYDDAGSGSSYGTTTTVNAWNSIELTPAARTDLTNRLPDGWFAIGFAGTGPTTGDVIWEMGFGHHTTGNPPKLIVNYTPPLVPPVVTEVDPGVGYRLWNNVPVVITGTGFTGASAVSFGAGITVASFVVNSSTQITANLTIPAGTALGLRDVSVTNPAGTGTLTDGFEVQNPAPTLTSIAPTSGSRMQTLDVVFTGSGYISGVSSVDFGADILVNSTTVNSATQLTANITIDAAAATGPRDVSVTNAGPGGGAATLTDGFTVENPAPGLASIVPTEGEQGRTLDVTFTGGSFLDGVTTADFGADITVNSVTVNSPAELVAGITIDPDAALGPRDVSVTNPGPGGGTATLSDGFTVNPGIEPADFSLLGPVNGAQNRPVNGIVFTWQDATPENTVTYDLYLVPGTEDPRDPAQTPVATGLGSPTWTYTGADLEYETEYKWDVLATAAADGNPKWSNATFSFTTRGEAPPWPEGWVEVAPIPAQAGNRRDMPHRGAWLAIGPDPGGATAIYATKGNKLQN</sequence>